<name>A0ACC0JC13_CHOFU</name>
<dbReference type="EMBL" id="CM046116">
    <property type="protein sequence ID" value="KAI8421688.1"/>
    <property type="molecule type" value="Genomic_DNA"/>
</dbReference>
<comment type="caution">
    <text evidence="1">The sequence shown here is derived from an EMBL/GenBank/DDBJ whole genome shotgun (WGS) entry which is preliminary data.</text>
</comment>
<organism evidence="1 2">
    <name type="scientific">Choristoneura fumiferana</name>
    <name type="common">Spruce budworm moth</name>
    <name type="synonym">Archips fumiferana</name>
    <dbReference type="NCBI Taxonomy" id="7141"/>
    <lineage>
        <taxon>Eukaryota</taxon>
        <taxon>Metazoa</taxon>
        <taxon>Ecdysozoa</taxon>
        <taxon>Arthropoda</taxon>
        <taxon>Hexapoda</taxon>
        <taxon>Insecta</taxon>
        <taxon>Pterygota</taxon>
        <taxon>Neoptera</taxon>
        <taxon>Endopterygota</taxon>
        <taxon>Lepidoptera</taxon>
        <taxon>Glossata</taxon>
        <taxon>Ditrysia</taxon>
        <taxon>Tortricoidea</taxon>
        <taxon>Tortricidae</taxon>
        <taxon>Tortricinae</taxon>
        <taxon>Choristoneura</taxon>
    </lineage>
</organism>
<evidence type="ECO:0000313" key="2">
    <source>
        <dbReference type="Proteomes" id="UP001064048"/>
    </source>
</evidence>
<accession>A0ACC0JC13</accession>
<keyword evidence="2" id="KW-1185">Reference proteome</keyword>
<sequence length="483" mass="53138">MMRIIYCALLAFILHQALGDEYNLFGDAGQAYSVEVNIGHPPQKFYLLVDTGSTTLAVASHARQGGKSYFKANQSSSIQDSHKQVQAKYSQGMWIGQLATDFVQFPSLANVPAVRSNLALITESHKFFMNGSGWQGLLGLAYLPVGAWGENVVVDSWMDSVDRSLAVPKSFQLKLCGVKSTTNATHYGSFQMIDDQNPNRNSNRSYRTPVLRKRWYEVGVISVRALTDLVPINASLNNTNETIVEVKDFNDEMCLKLNEEKSIVDSGTTNIRLPEIVFGEIVGEIRNAARMTNVLISDEFWYHGEAGCWPEPQMWSLPSIAIDLLSADANDQYFTLEIPAQNYMRVVTASTEVGAISEFCYKLGLEAGSETVLGYTAMEGLEVLFNRSAGWIGWQTSNCGSNARITGPYNASKSLVDTCQLRRPVSETAVSIKAAQWALCGVSIIAGGVLVYLLAPCVKALCKKPIRTQQISLSQTALFEQES</sequence>
<protein>
    <submittedName>
        <fullName evidence="1">Uncharacterized protein</fullName>
    </submittedName>
</protein>
<gene>
    <name evidence="1" type="ORF">MSG28_009674</name>
</gene>
<evidence type="ECO:0000313" key="1">
    <source>
        <dbReference type="EMBL" id="KAI8421688.1"/>
    </source>
</evidence>
<dbReference type="Proteomes" id="UP001064048">
    <property type="component" value="Chromosome 16"/>
</dbReference>
<proteinExistence type="predicted"/>
<reference evidence="1 2" key="1">
    <citation type="journal article" date="2022" name="Genome Biol. Evol.">
        <title>The Spruce Budworm Genome: Reconstructing the Evolutionary History of Antifreeze Proteins.</title>
        <authorList>
            <person name="Beliveau C."/>
            <person name="Gagne P."/>
            <person name="Picq S."/>
            <person name="Vernygora O."/>
            <person name="Keeling C.I."/>
            <person name="Pinkney K."/>
            <person name="Doucet D."/>
            <person name="Wen F."/>
            <person name="Johnston J.S."/>
            <person name="Maaroufi H."/>
            <person name="Boyle B."/>
            <person name="Laroche J."/>
            <person name="Dewar K."/>
            <person name="Juretic N."/>
            <person name="Blackburn G."/>
            <person name="Nisole A."/>
            <person name="Brunet B."/>
            <person name="Brandao M."/>
            <person name="Lumley L."/>
            <person name="Duan J."/>
            <person name="Quan G."/>
            <person name="Lucarotti C.J."/>
            <person name="Roe A.D."/>
            <person name="Sperling F.A.H."/>
            <person name="Levesque R.C."/>
            <person name="Cusson M."/>
        </authorList>
    </citation>
    <scope>NUCLEOTIDE SEQUENCE [LARGE SCALE GENOMIC DNA]</scope>
    <source>
        <strain evidence="1">Glfc:IPQL:Cfum</strain>
    </source>
</reference>